<dbReference type="EMBL" id="FNCH01000003">
    <property type="protein sequence ID" value="SDG09638.1"/>
    <property type="molecule type" value="Genomic_DNA"/>
</dbReference>
<protein>
    <submittedName>
        <fullName evidence="2">Uncharacterized protein</fullName>
    </submittedName>
</protein>
<evidence type="ECO:0000313" key="3">
    <source>
        <dbReference type="Proteomes" id="UP000199643"/>
    </source>
</evidence>
<sequence>MKKLFLILILIGLTTYIFAQNVTVGSGAKPLLKSVVKNPVEGSPYFNTKYANGIIKTVSQKVFDIKNVRYNLETQQLEYTENENVYAIQDSVQSFKLLDSTGNSHQFIKLKFGQAEGFYEAVAEGNVTLLKKYSAKKEIVEDWFTKKKTDKLAQHAAYFSSKVGTIQKFVPSTKNITTVLADKKEQITAYIKNEQLDLKQEDDLIKICKYYNTLQ</sequence>
<evidence type="ECO:0000256" key="1">
    <source>
        <dbReference type="SAM" id="SignalP"/>
    </source>
</evidence>
<accession>A0A1G7RFU2</accession>
<feature type="chain" id="PRO_5011735534" evidence="1">
    <location>
        <begin position="20"/>
        <end position="215"/>
    </location>
</feature>
<dbReference type="OrthoDB" id="759189at2"/>
<keyword evidence="1" id="KW-0732">Signal</keyword>
<reference evidence="3" key="1">
    <citation type="submission" date="2016-10" db="EMBL/GenBank/DDBJ databases">
        <authorList>
            <person name="Varghese N."/>
            <person name="Submissions S."/>
        </authorList>
    </citation>
    <scope>NUCLEOTIDE SEQUENCE [LARGE SCALE GENOMIC DNA]</scope>
    <source>
        <strain evidence="3">DSM 17933</strain>
    </source>
</reference>
<dbReference type="AlphaFoldDB" id="A0A1G7RFU2"/>
<dbReference type="RefSeq" id="WP_090497779.1">
    <property type="nucleotide sequence ID" value="NZ_FNCH01000003.1"/>
</dbReference>
<dbReference type="Proteomes" id="UP000199643">
    <property type="component" value="Unassembled WGS sequence"/>
</dbReference>
<evidence type="ECO:0000313" key="2">
    <source>
        <dbReference type="EMBL" id="SDG09638.1"/>
    </source>
</evidence>
<organism evidence="2 3">
    <name type="scientific">Pedobacter terrae</name>
    <dbReference type="NCBI Taxonomy" id="405671"/>
    <lineage>
        <taxon>Bacteria</taxon>
        <taxon>Pseudomonadati</taxon>
        <taxon>Bacteroidota</taxon>
        <taxon>Sphingobacteriia</taxon>
        <taxon>Sphingobacteriales</taxon>
        <taxon>Sphingobacteriaceae</taxon>
        <taxon>Pedobacter</taxon>
    </lineage>
</organism>
<keyword evidence="3" id="KW-1185">Reference proteome</keyword>
<proteinExistence type="predicted"/>
<name>A0A1G7RFU2_9SPHI</name>
<feature type="signal peptide" evidence="1">
    <location>
        <begin position="1"/>
        <end position="19"/>
    </location>
</feature>
<gene>
    <name evidence="2" type="ORF">SAMN05421827_103211</name>
</gene>
<dbReference type="STRING" id="405671.SAMN05421827_103211"/>